<comment type="caution">
    <text evidence="2">The sequence shown here is derived from an EMBL/GenBank/DDBJ whole genome shotgun (WGS) entry which is preliminary data.</text>
</comment>
<accession>A0ABQ2EZ74</accession>
<organism evidence="2 3">
    <name type="scientific">Deinococcus malanensis</name>
    <dbReference type="NCBI Taxonomy" id="1706855"/>
    <lineage>
        <taxon>Bacteria</taxon>
        <taxon>Thermotogati</taxon>
        <taxon>Deinococcota</taxon>
        <taxon>Deinococci</taxon>
        <taxon>Deinococcales</taxon>
        <taxon>Deinococcaceae</taxon>
        <taxon>Deinococcus</taxon>
    </lineage>
</organism>
<reference evidence="3" key="1">
    <citation type="journal article" date="2019" name="Int. J. Syst. Evol. Microbiol.">
        <title>The Global Catalogue of Microorganisms (GCM) 10K type strain sequencing project: providing services to taxonomists for standard genome sequencing and annotation.</title>
        <authorList>
            <consortium name="The Broad Institute Genomics Platform"/>
            <consortium name="The Broad Institute Genome Sequencing Center for Infectious Disease"/>
            <person name="Wu L."/>
            <person name="Ma J."/>
        </authorList>
    </citation>
    <scope>NUCLEOTIDE SEQUENCE [LARGE SCALE GENOMIC DNA]</scope>
    <source>
        <strain evidence="3">JCM 30331</strain>
    </source>
</reference>
<sequence length="81" mass="8751">MLDVGSGKVAVRRGYADHYEWAFCTSRAQVTGGQRGQKISWEKGMCGKQMLRTGARRLPPAPLLSGTRRPVQATEASGGSE</sequence>
<gene>
    <name evidence="2" type="ORF">GCM10008955_30150</name>
</gene>
<evidence type="ECO:0000256" key="1">
    <source>
        <dbReference type="SAM" id="MobiDB-lite"/>
    </source>
</evidence>
<evidence type="ECO:0000313" key="2">
    <source>
        <dbReference type="EMBL" id="GGK34051.1"/>
    </source>
</evidence>
<feature type="region of interest" description="Disordered" evidence="1">
    <location>
        <begin position="58"/>
        <end position="81"/>
    </location>
</feature>
<keyword evidence="3" id="KW-1185">Reference proteome</keyword>
<evidence type="ECO:0000313" key="3">
    <source>
        <dbReference type="Proteomes" id="UP000647587"/>
    </source>
</evidence>
<proteinExistence type="predicted"/>
<protein>
    <submittedName>
        <fullName evidence="2">Uncharacterized protein</fullName>
    </submittedName>
</protein>
<dbReference type="Proteomes" id="UP000647587">
    <property type="component" value="Unassembled WGS sequence"/>
</dbReference>
<dbReference type="EMBL" id="BMPP01000013">
    <property type="protein sequence ID" value="GGK34051.1"/>
    <property type="molecule type" value="Genomic_DNA"/>
</dbReference>
<name>A0ABQ2EZ74_9DEIO</name>